<evidence type="ECO:0000313" key="1">
    <source>
        <dbReference type="EMBL" id="MBL0738884.1"/>
    </source>
</evidence>
<sequence length="266" mass="31691">MIDKTKIAILTTVANFELYKKTATIFPENIDKIAIDGTTGLYGLNSIDFMFQKLKNKKYEWIIMADEDVFFYDSNLIFDLIDHMDKNDYQICGVRDGGLIKHRFHNPEAINTFFSILNFKKLAENYNFQLVKTYQKFIPEIYTNKDYSFLKYNYDIQSLKEPYYCFYFWAILNDFKILYLDTINPVNDDQTGNIILDLNGNKIAFHSWYARAYKVYEDQTIRIDAFLNEFQIQAAYLNMKNVIVFKKRFFNLKKRLKGIIKKSIKK</sequence>
<dbReference type="Proteomes" id="UP000603728">
    <property type="component" value="Unassembled WGS sequence"/>
</dbReference>
<accession>A0ABS1KHB9</accession>
<reference evidence="1 2" key="1">
    <citation type="submission" date="2021-01" db="EMBL/GenBank/DDBJ databases">
        <title>Genome seq and assembly of Flavobacterium sp. GN10.</title>
        <authorList>
            <person name="Chhetri G."/>
        </authorList>
    </citation>
    <scope>NUCLEOTIDE SEQUENCE [LARGE SCALE GENOMIC DNA]</scope>
    <source>
        <strain evidence="1 2">GN10</strain>
    </source>
</reference>
<proteinExistence type="predicted"/>
<evidence type="ECO:0000313" key="2">
    <source>
        <dbReference type="Proteomes" id="UP000603728"/>
    </source>
</evidence>
<protein>
    <submittedName>
        <fullName evidence="1">Uncharacterized protein</fullName>
    </submittedName>
</protein>
<dbReference type="RefSeq" id="WP_202005699.1">
    <property type="nucleotide sequence ID" value="NZ_JAERSF010000004.1"/>
</dbReference>
<gene>
    <name evidence="1" type="ORF">JI750_18455</name>
</gene>
<keyword evidence="2" id="KW-1185">Reference proteome</keyword>
<name>A0ABS1KHB9_9FLAO</name>
<dbReference type="EMBL" id="JAERSF010000004">
    <property type="protein sequence ID" value="MBL0738884.1"/>
    <property type="molecule type" value="Genomic_DNA"/>
</dbReference>
<comment type="caution">
    <text evidence="1">The sequence shown here is derived from an EMBL/GenBank/DDBJ whole genome shotgun (WGS) entry which is preliminary data.</text>
</comment>
<organism evidence="1 2">
    <name type="scientific">Flavobacterium tagetis</name>
    <dbReference type="NCBI Taxonomy" id="2801336"/>
    <lineage>
        <taxon>Bacteria</taxon>
        <taxon>Pseudomonadati</taxon>
        <taxon>Bacteroidota</taxon>
        <taxon>Flavobacteriia</taxon>
        <taxon>Flavobacteriales</taxon>
        <taxon>Flavobacteriaceae</taxon>
        <taxon>Flavobacterium</taxon>
    </lineage>
</organism>